<evidence type="ECO:0000256" key="7">
    <source>
        <dbReference type="ARBA" id="ARBA00022840"/>
    </source>
</evidence>
<sequence length="591" mass="63296">MVTEVGSRSGRRLRATLERHPRQGAILVGLAAALAAVLSGWPHWQVHTPAAAITLLECGTTAAAGVLLATGRGTRPTGLLLVGAAFCWALTWLAAWNAGPGPLVSAFAQSFFFLFGSIGILYYPDGRLHGRPERWFAAAAVFVLVGGQVALCLATPASTYGFADDVWWPRVAHSDTVENWAFAAVTALTLSIAAAFAAVIWWRQRRLHGVERALTLPVLAAVAVVGLLSAFVQTGAITGLDKQLDTYLIQGTLALSVPLALLAVGLRRRWAEVAVADQLLQLTRPPSAAQVRNAFRAVLRDPSLDVWFWVPRQAQYVDYTGRVVPSPSSREDAGRWRLPVVTEGGEPLAIVDTDPALRRHEGLVTSALLAGRRALENAQLQTEVQARIEQVRVAQMRVLQAEATERQRMERDLHDGAQQRLVALAMRLAAVEASVAEPEARAALREAREAATQALGELRAFARGIHPGQLTEGGLPAALESLAERLDLAVELQITDVRPSSGLERALYLALAEALTNAARHGEVDEVVVRVYAEDRQLVGEVVDAGVGGARPVAEGGLAGIRDQARALGGEVEILSAPDVGTTVRVRLPFD</sequence>
<accession>A0ABP6ST80</accession>
<evidence type="ECO:0000256" key="5">
    <source>
        <dbReference type="ARBA" id="ARBA00022741"/>
    </source>
</evidence>
<gene>
    <name evidence="12" type="ORF">GCM10020369_13180</name>
</gene>
<feature type="transmembrane region" description="Helical" evidence="9">
    <location>
        <begin position="180"/>
        <end position="202"/>
    </location>
</feature>
<evidence type="ECO:0000256" key="4">
    <source>
        <dbReference type="ARBA" id="ARBA00022679"/>
    </source>
</evidence>
<feature type="transmembrane region" description="Helical" evidence="9">
    <location>
        <begin position="24"/>
        <end position="44"/>
    </location>
</feature>
<proteinExistence type="predicted"/>
<keyword evidence="9" id="KW-0812">Transmembrane</keyword>
<feature type="transmembrane region" description="Helical" evidence="9">
    <location>
        <begin position="135"/>
        <end position="160"/>
    </location>
</feature>
<dbReference type="InterPro" id="IPR011712">
    <property type="entry name" value="Sig_transdc_His_kin_sub3_dim/P"/>
</dbReference>
<evidence type="ECO:0000256" key="8">
    <source>
        <dbReference type="ARBA" id="ARBA00023012"/>
    </source>
</evidence>
<dbReference type="EMBL" id="BAAAYN010000007">
    <property type="protein sequence ID" value="GAA3384237.1"/>
    <property type="molecule type" value="Genomic_DNA"/>
</dbReference>
<keyword evidence="9" id="KW-1133">Transmembrane helix</keyword>
<keyword evidence="3" id="KW-0597">Phosphoprotein</keyword>
<keyword evidence="13" id="KW-1185">Reference proteome</keyword>
<evidence type="ECO:0000259" key="10">
    <source>
        <dbReference type="Pfam" id="PF02518"/>
    </source>
</evidence>
<name>A0ABP6ST80_9ACTN</name>
<reference evidence="13" key="1">
    <citation type="journal article" date="2019" name="Int. J. Syst. Evol. Microbiol.">
        <title>The Global Catalogue of Microorganisms (GCM) 10K type strain sequencing project: providing services to taxonomists for standard genome sequencing and annotation.</title>
        <authorList>
            <consortium name="The Broad Institute Genomics Platform"/>
            <consortium name="The Broad Institute Genome Sequencing Center for Infectious Disease"/>
            <person name="Wu L."/>
            <person name="Ma J."/>
        </authorList>
    </citation>
    <scope>NUCLEOTIDE SEQUENCE [LARGE SCALE GENOMIC DNA]</scope>
    <source>
        <strain evidence="13">JCM 9458</strain>
    </source>
</reference>
<dbReference type="PANTHER" id="PTHR24421:SF10">
    <property type="entry name" value="NITRATE_NITRITE SENSOR PROTEIN NARQ"/>
    <property type="match status" value="1"/>
</dbReference>
<feature type="transmembrane region" description="Helical" evidence="9">
    <location>
        <begin position="77"/>
        <end position="96"/>
    </location>
</feature>
<evidence type="ECO:0000256" key="6">
    <source>
        <dbReference type="ARBA" id="ARBA00022777"/>
    </source>
</evidence>
<feature type="transmembrane region" description="Helical" evidence="9">
    <location>
        <begin position="247"/>
        <end position="266"/>
    </location>
</feature>
<dbReference type="InterPro" id="IPR036890">
    <property type="entry name" value="HATPase_C_sf"/>
</dbReference>
<dbReference type="PANTHER" id="PTHR24421">
    <property type="entry name" value="NITRATE/NITRITE SENSOR PROTEIN NARX-RELATED"/>
    <property type="match status" value="1"/>
</dbReference>
<dbReference type="Gene3D" id="3.30.565.10">
    <property type="entry name" value="Histidine kinase-like ATPase, C-terminal domain"/>
    <property type="match status" value="1"/>
</dbReference>
<evidence type="ECO:0000259" key="11">
    <source>
        <dbReference type="Pfam" id="PF07730"/>
    </source>
</evidence>
<keyword evidence="7" id="KW-0067">ATP-binding</keyword>
<feature type="domain" description="Signal transduction histidine kinase subgroup 3 dimerisation and phosphoacceptor" evidence="11">
    <location>
        <begin position="405"/>
        <end position="470"/>
    </location>
</feature>
<comment type="caution">
    <text evidence="12">The sequence shown here is derived from an EMBL/GenBank/DDBJ whole genome shotgun (WGS) entry which is preliminary data.</text>
</comment>
<dbReference type="CDD" id="cd16917">
    <property type="entry name" value="HATPase_UhpB-NarQ-NarX-like"/>
    <property type="match status" value="1"/>
</dbReference>
<dbReference type="Proteomes" id="UP001501676">
    <property type="component" value="Unassembled WGS sequence"/>
</dbReference>
<dbReference type="RefSeq" id="WP_345727078.1">
    <property type="nucleotide sequence ID" value="NZ_BAAAYN010000007.1"/>
</dbReference>
<dbReference type="Pfam" id="PF07730">
    <property type="entry name" value="HisKA_3"/>
    <property type="match status" value="1"/>
</dbReference>
<evidence type="ECO:0000256" key="1">
    <source>
        <dbReference type="ARBA" id="ARBA00000085"/>
    </source>
</evidence>
<dbReference type="InterPro" id="IPR003594">
    <property type="entry name" value="HATPase_dom"/>
</dbReference>
<feature type="transmembrane region" description="Helical" evidence="9">
    <location>
        <begin position="214"/>
        <end position="235"/>
    </location>
</feature>
<keyword evidence="9" id="KW-0472">Membrane</keyword>
<feature type="transmembrane region" description="Helical" evidence="9">
    <location>
        <begin position="50"/>
        <end position="70"/>
    </location>
</feature>
<dbReference type="Pfam" id="PF02518">
    <property type="entry name" value="HATPase_c"/>
    <property type="match status" value="1"/>
</dbReference>
<evidence type="ECO:0000256" key="2">
    <source>
        <dbReference type="ARBA" id="ARBA00012438"/>
    </source>
</evidence>
<dbReference type="EC" id="2.7.13.3" evidence="2"/>
<evidence type="ECO:0000256" key="3">
    <source>
        <dbReference type="ARBA" id="ARBA00022553"/>
    </source>
</evidence>
<feature type="transmembrane region" description="Helical" evidence="9">
    <location>
        <begin position="102"/>
        <end position="123"/>
    </location>
</feature>
<dbReference type="Gene3D" id="1.20.5.1930">
    <property type="match status" value="1"/>
</dbReference>
<dbReference type="SUPFAM" id="SSF55874">
    <property type="entry name" value="ATPase domain of HSP90 chaperone/DNA topoisomerase II/histidine kinase"/>
    <property type="match status" value="1"/>
</dbReference>
<comment type="catalytic activity">
    <reaction evidence="1">
        <text>ATP + protein L-histidine = ADP + protein N-phospho-L-histidine.</text>
        <dbReference type="EC" id="2.7.13.3"/>
    </reaction>
</comment>
<keyword evidence="6" id="KW-0418">Kinase</keyword>
<keyword evidence="4" id="KW-0808">Transferase</keyword>
<evidence type="ECO:0000313" key="12">
    <source>
        <dbReference type="EMBL" id="GAA3384237.1"/>
    </source>
</evidence>
<evidence type="ECO:0000256" key="9">
    <source>
        <dbReference type="SAM" id="Phobius"/>
    </source>
</evidence>
<organism evidence="12 13">
    <name type="scientific">Cryptosporangium minutisporangium</name>
    <dbReference type="NCBI Taxonomy" id="113569"/>
    <lineage>
        <taxon>Bacteria</taxon>
        <taxon>Bacillati</taxon>
        <taxon>Actinomycetota</taxon>
        <taxon>Actinomycetes</taxon>
        <taxon>Cryptosporangiales</taxon>
        <taxon>Cryptosporangiaceae</taxon>
        <taxon>Cryptosporangium</taxon>
    </lineage>
</organism>
<keyword evidence="5" id="KW-0547">Nucleotide-binding</keyword>
<dbReference type="InterPro" id="IPR050482">
    <property type="entry name" value="Sensor_HK_TwoCompSys"/>
</dbReference>
<protein>
    <recommendedName>
        <fullName evidence="2">histidine kinase</fullName>
        <ecNumber evidence="2">2.7.13.3</ecNumber>
    </recommendedName>
</protein>
<evidence type="ECO:0000313" key="13">
    <source>
        <dbReference type="Proteomes" id="UP001501676"/>
    </source>
</evidence>
<keyword evidence="8" id="KW-0902">Two-component regulatory system</keyword>
<feature type="domain" description="Histidine kinase/HSP90-like ATPase" evidence="10">
    <location>
        <begin position="504"/>
        <end position="590"/>
    </location>
</feature>